<dbReference type="OrthoDB" id="9815653at2"/>
<dbReference type="KEGG" id="mai:MICA_169"/>
<dbReference type="HOGENOM" id="CLU_1852906_0_0_5"/>
<dbReference type="STRING" id="856793.MICA_169"/>
<dbReference type="EMBL" id="CP002382">
    <property type="protein sequence ID" value="AEP08515.1"/>
    <property type="molecule type" value="Genomic_DNA"/>
</dbReference>
<evidence type="ECO:0000313" key="1">
    <source>
        <dbReference type="EMBL" id="AEP08515.1"/>
    </source>
</evidence>
<dbReference type="Proteomes" id="UP000009286">
    <property type="component" value="Chromosome"/>
</dbReference>
<proteinExistence type="predicted"/>
<dbReference type="AlphaFoldDB" id="G2KP07"/>
<accession>G2KP07</accession>
<gene>
    <name evidence="1" type="ordered locus">MICA_169</name>
</gene>
<evidence type="ECO:0000313" key="2">
    <source>
        <dbReference type="Proteomes" id="UP000009286"/>
    </source>
</evidence>
<name>G2KP07_MICAA</name>
<keyword evidence="2" id="KW-1185">Reference proteome</keyword>
<sequence>MNQRMATKDAVKIPDFIANPVTAGREDRYETVMIDVPKVLKSWQTSLFSYEWMLPDGRIKDAAELPEKEQPKRAEVEGKIASGAALEMPILGIGLMENIEIGSGRATFLTLAAHGIRTMPVHIPKSNQSEFKAFIAKV</sequence>
<reference evidence="1 2" key="1">
    <citation type="journal article" date="2011" name="BMC Genomics">
        <title>Genomic insights into an obligate epibiotic bacterial predator: Micavibrio aeruginosavorus ARL-13.</title>
        <authorList>
            <person name="Wang Z."/>
            <person name="Kadouri D."/>
            <person name="Wu M."/>
        </authorList>
    </citation>
    <scope>NUCLEOTIDE SEQUENCE [LARGE SCALE GENOMIC DNA]</scope>
    <source>
        <strain evidence="1 2">ARL-13</strain>
    </source>
</reference>
<protein>
    <submittedName>
        <fullName evidence="1">Uncharacterized protein</fullName>
    </submittedName>
</protein>
<organism evidence="1 2">
    <name type="scientific">Micavibrio aeruginosavorus (strain ARL-13)</name>
    <dbReference type="NCBI Taxonomy" id="856793"/>
    <lineage>
        <taxon>Bacteria</taxon>
        <taxon>Pseudomonadati</taxon>
        <taxon>Bdellovibrionota</taxon>
        <taxon>Bdellovibrionia</taxon>
        <taxon>Bdellovibrionales</taxon>
        <taxon>Pseudobdellovibrionaceae</taxon>
        <taxon>Micavibrio</taxon>
    </lineage>
</organism>